<evidence type="ECO:0008006" key="4">
    <source>
        <dbReference type="Google" id="ProtNLM"/>
    </source>
</evidence>
<organism evidence="2 3">
    <name type="scientific">Rotaria socialis</name>
    <dbReference type="NCBI Taxonomy" id="392032"/>
    <lineage>
        <taxon>Eukaryota</taxon>
        <taxon>Metazoa</taxon>
        <taxon>Spiralia</taxon>
        <taxon>Gnathifera</taxon>
        <taxon>Rotifera</taxon>
        <taxon>Eurotatoria</taxon>
        <taxon>Bdelloidea</taxon>
        <taxon>Philodinida</taxon>
        <taxon>Philodinidae</taxon>
        <taxon>Rotaria</taxon>
    </lineage>
</organism>
<protein>
    <recommendedName>
        <fullName evidence="4">Reverse transcriptase domain-containing protein</fullName>
    </recommendedName>
</protein>
<dbReference type="SUPFAM" id="SSF56219">
    <property type="entry name" value="DNase I-like"/>
    <property type="match status" value="1"/>
</dbReference>
<comment type="caution">
    <text evidence="2">The sequence shown here is derived from an EMBL/GenBank/DDBJ whole genome shotgun (WGS) entry which is preliminary data.</text>
</comment>
<dbReference type="EMBL" id="CAJOBP010001358">
    <property type="protein sequence ID" value="CAF4277844.1"/>
    <property type="molecule type" value="Genomic_DNA"/>
</dbReference>
<dbReference type="InterPro" id="IPR036691">
    <property type="entry name" value="Endo/exonu/phosph_ase_sf"/>
</dbReference>
<dbReference type="Gene3D" id="3.60.10.10">
    <property type="entry name" value="Endonuclease/exonuclease/phosphatase"/>
    <property type="match status" value="1"/>
</dbReference>
<evidence type="ECO:0000313" key="2">
    <source>
        <dbReference type="EMBL" id="CAF4277844.1"/>
    </source>
</evidence>
<keyword evidence="3" id="KW-1185">Reference proteome</keyword>
<feature type="non-terminal residue" evidence="2">
    <location>
        <position position="1"/>
    </location>
</feature>
<feature type="coiled-coil region" evidence="1">
    <location>
        <begin position="63"/>
        <end position="90"/>
    </location>
</feature>
<dbReference type="AlphaFoldDB" id="A0A820GGE3"/>
<keyword evidence="1" id="KW-0175">Coiled coil</keyword>
<dbReference type="Proteomes" id="UP000663873">
    <property type="component" value="Unassembled WGS sequence"/>
</dbReference>
<evidence type="ECO:0000256" key="1">
    <source>
        <dbReference type="SAM" id="Coils"/>
    </source>
</evidence>
<name>A0A820GGE3_9BILA</name>
<proteinExistence type="predicted"/>
<reference evidence="2" key="1">
    <citation type="submission" date="2021-02" db="EMBL/GenBank/DDBJ databases">
        <authorList>
            <person name="Nowell W R."/>
        </authorList>
    </citation>
    <scope>NUCLEOTIDE SEQUENCE</scope>
</reference>
<sequence length="336" mass="38585">MLMYLELETIVTARKFTYIELRDEDFPPLTTSDNHSNKRWNIAQPRTTVESNFLRSSDTEKAFESINDNLAKLIDSNKRLENKVDLLSTSMKMITLDTQLHHPDEAMHRLKTWDFPTKDQKLVLPLLDEWYTRRTLNTVLEEWENVEMASLRNQKEYIKILCYNVEGWDTRAVEAIDLVNKVQASICIFTEGTNKNGGVCIAVGKRLKATRIEINIQNTAIIDITGLSGPVRIISPYWPTNQQRGLDKIQPYVIEGTILSGDFNATVKEWNSPITDRRGLPQGSSLSPYLFIVFHPDLKNYLGAHSCHLFPDDLCVLIKPPIMKKLGSTIDYLEKR</sequence>
<accession>A0A820GGE3</accession>
<evidence type="ECO:0000313" key="3">
    <source>
        <dbReference type="Proteomes" id="UP000663873"/>
    </source>
</evidence>
<gene>
    <name evidence="2" type="ORF">UJA718_LOCUS11189</name>
</gene>